<reference evidence="4 5" key="2">
    <citation type="submission" date="2024-05" db="EMBL/GenBank/DDBJ databases">
        <authorList>
            <person name="Chen Y."/>
            <person name="Shah S."/>
            <person name="Dougan E. K."/>
            <person name="Thang M."/>
            <person name="Chan C."/>
        </authorList>
    </citation>
    <scope>NUCLEOTIDE SEQUENCE [LARGE SCALE GENOMIC DNA]</scope>
</reference>
<dbReference type="PANTHER" id="PTHR47170">
    <property type="entry name" value="MALONYL-COA ACP TRANSACYLASE, ACP-BINDING"/>
    <property type="match status" value="1"/>
</dbReference>
<comment type="caution">
    <text evidence="3">The sequence shown here is derived from an EMBL/GenBank/DDBJ whole genome shotgun (WGS) entry which is preliminary data.</text>
</comment>
<feature type="compositionally biased region" description="Basic and acidic residues" evidence="1">
    <location>
        <begin position="14"/>
        <end position="31"/>
    </location>
</feature>
<keyword evidence="2" id="KW-1133">Transmembrane helix</keyword>
<evidence type="ECO:0000313" key="3">
    <source>
        <dbReference type="EMBL" id="CAI4008996.1"/>
    </source>
</evidence>
<dbReference type="Proteomes" id="UP001152797">
    <property type="component" value="Unassembled WGS sequence"/>
</dbReference>
<dbReference type="InterPro" id="IPR001227">
    <property type="entry name" value="Ac_transferase_dom_sf"/>
</dbReference>
<dbReference type="EMBL" id="CAMXCT030004442">
    <property type="protein sequence ID" value="CAL4796308.1"/>
    <property type="molecule type" value="Genomic_DNA"/>
</dbReference>
<keyword evidence="2" id="KW-0812">Transmembrane</keyword>
<evidence type="ECO:0000256" key="1">
    <source>
        <dbReference type="SAM" id="MobiDB-lite"/>
    </source>
</evidence>
<dbReference type="AlphaFoldDB" id="A0A9P1GCI5"/>
<name>A0A9P1GCI5_9DINO</name>
<evidence type="ECO:0000313" key="4">
    <source>
        <dbReference type="EMBL" id="CAL4796308.1"/>
    </source>
</evidence>
<dbReference type="PANTHER" id="PTHR47170:SF2">
    <property type="entry name" value="MALONYL-COA:ACP TRANSACYLASE (MAT) DOMAIN-CONTAINING PROTEIN"/>
    <property type="match status" value="1"/>
</dbReference>
<dbReference type="EMBL" id="CAMXCT020004442">
    <property type="protein sequence ID" value="CAL1162371.1"/>
    <property type="molecule type" value="Genomic_DNA"/>
</dbReference>
<dbReference type="InterPro" id="IPR016035">
    <property type="entry name" value="Acyl_Trfase/lysoPLipase"/>
</dbReference>
<feature type="transmembrane region" description="Helical" evidence="2">
    <location>
        <begin position="325"/>
        <end position="347"/>
    </location>
</feature>
<protein>
    <submittedName>
        <fullName evidence="4">Malonyl-CoA:ACP transacylase (MAT) domain-containing protein</fullName>
    </submittedName>
</protein>
<feature type="region of interest" description="Disordered" evidence="1">
    <location>
        <begin position="14"/>
        <end position="33"/>
    </location>
</feature>
<feature type="non-terminal residue" evidence="3">
    <location>
        <position position="525"/>
    </location>
</feature>
<dbReference type="Gene3D" id="3.40.366.10">
    <property type="entry name" value="Malonyl-Coenzyme A Acyl Carrier Protein, domain 2"/>
    <property type="match status" value="1"/>
</dbReference>
<reference evidence="3" key="1">
    <citation type="submission" date="2022-10" db="EMBL/GenBank/DDBJ databases">
        <authorList>
            <person name="Chen Y."/>
            <person name="Dougan E. K."/>
            <person name="Chan C."/>
            <person name="Rhodes N."/>
            <person name="Thang M."/>
        </authorList>
    </citation>
    <scope>NUCLEOTIDE SEQUENCE</scope>
</reference>
<evidence type="ECO:0000256" key="2">
    <source>
        <dbReference type="SAM" id="Phobius"/>
    </source>
</evidence>
<dbReference type="InterPro" id="IPR052760">
    <property type="entry name" value="Mitochondrial_malonyltrans"/>
</dbReference>
<evidence type="ECO:0000313" key="5">
    <source>
        <dbReference type="Proteomes" id="UP001152797"/>
    </source>
</evidence>
<keyword evidence="5" id="KW-1185">Reference proteome</keyword>
<dbReference type="OrthoDB" id="541883at2759"/>
<organism evidence="3">
    <name type="scientific">Cladocopium goreaui</name>
    <dbReference type="NCBI Taxonomy" id="2562237"/>
    <lineage>
        <taxon>Eukaryota</taxon>
        <taxon>Sar</taxon>
        <taxon>Alveolata</taxon>
        <taxon>Dinophyceae</taxon>
        <taxon>Suessiales</taxon>
        <taxon>Symbiodiniaceae</taxon>
        <taxon>Cladocopium</taxon>
    </lineage>
</organism>
<accession>A0A9P1GCI5</accession>
<keyword evidence="2" id="KW-0472">Membrane</keyword>
<dbReference type="GO" id="GO:0016740">
    <property type="term" value="F:transferase activity"/>
    <property type="evidence" value="ECO:0007669"/>
    <property type="project" value="InterPro"/>
</dbReference>
<proteinExistence type="predicted"/>
<gene>
    <name evidence="3" type="ORF">C1SCF055_LOCUS34385</name>
</gene>
<dbReference type="SUPFAM" id="SSF52151">
    <property type="entry name" value="FabD/lysophospholipase-like"/>
    <property type="match status" value="1"/>
</dbReference>
<dbReference type="EMBL" id="CAMXCT010004442">
    <property type="protein sequence ID" value="CAI4008996.1"/>
    <property type="molecule type" value="Genomic_DNA"/>
</dbReference>
<sequence>MPVLQGGDWYYVEGEKPGPLKEPEQKAENKAGHRPLNSYQLPKWVYHPERVNRRIVINKEDYFGMAADGLRNFDLWNVAHVAACHDDLKLLSLATLEQCKEPNRWGMTPMHMTGLGQHPYGPSLCVLWELIQIGAADPEALNSADQSPWHIAQRMQKPSHLKKWEKVVFKGTKPDEYEARKQAQLRPRGKFARALGLEPVQREDTSKPLPVCLVFPGQGSQYVGMLQQQKDLPVVRQMLTKAKEILGYDLEDVIAKGPEEKLEAQEAPGAQGRPKMKGADHLETAPFLQMEPKTWPSNQQSWPVTQPEPTWDVFHLWPCGACVPFLAMIIFPFLVLFFVIFCAMSLVTGILCSGPLSFGCCCLYSWRFSKSWQTDLYQKVIYLAYYFENRGLPRPQVHPKFMPVDDMKPKKKLEKEYLDYGLNIQVPKGGEDQFLKEYYTPKLMENFVEDRLHWLPISMHYASFGPNENPVDYVMSQLSPIYPAIYQEWNDKHSDDALTRICLYGIGAHRVEVECQDGQKFYVVR</sequence>